<evidence type="ECO:0000256" key="1">
    <source>
        <dbReference type="ARBA" id="ARBA00004141"/>
    </source>
</evidence>
<dbReference type="InterPro" id="IPR000595">
    <property type="entry name" value="cNMP-bd_dom"/>
</dbReference>
<evidence type="ECO:0000256" key="4">
    <source>
        <dbReference type="ARBA" id="ARBA00023136"/>
    </source>
</evidence>
<evidence type="ECO:0000313" key="6">
    <source>
        <dbReference type="EMBL" id="KAL1502938.1"/>
    </source>
</evidence>
<evidence type="ECO:0000256" key="3">
    <source>
        <dbReference type="ARBA" id="ARBA00022989"/>
    </source>
</evidence>
<sequence>MQLLLVMCCNDMLQLPPPLALPSFRLRPSFHTDLHCHYPSFPADSSTTGLSFPADSSTTDLSFPADSSTTDLSFPAETSTSDLSFPADLLCRRSLSMASRLLRGRCRLPPHAASPLWRRLCTPAAPPAVPPTRAQLFRLAIASGTPFVGFGIADNGIMIIAGDHIDATLGVQFGLSTLAAAGLGNLISDVCGISLGESIEHGCARLGLRAPPLSEAQNALRVTRMTKVSANAVGISIGCLIGMLPLLFMRDRKQVYFDDDELMLYQNQFAPYGVSPQQFFSLLHHGKWHVAEAGTPLVHCGDKLDSVMFLLSGEASAFTKGPGRRLVYVYEGRHSPDDAPSATTGPHLNLRRGSIIGGTALIEPELMGKPYPNTVEVTQRTKYLVWKTAELRAAMKEDKSVEAAVFSTLYLDLVQGLRQQKRRASLAGGGAEQREGAGHDEGRKSYQTMLQAVVADGVVHPLERQLLGQVAEKHSIRPEEHERMLESVGWTSDL</sequence>
<keyword evidence="7" id="KW-1185">Reference proteome</keyword>
<keyword evidence="2 5" id="KW-0812">Transmembrane</keyword>
<feature type="transmembrane region" description="Helical" evidence="5">
    <location>
        <begin position="228"/>
        <end position="248"/>
    </location>
</feature>
<dbReference type="SUPFAM" id="SSF51206">
    <property type="entry name" value="cAMP-binding domain-like"/>
    <property type="match status" value="1"/>
</dbReference>
<reference evidence="6 7" key="1">
    <citation type="journal article" date="2024" name="Science">
        <title>Giant polyketide synthase enzymes in the biosynthesis of giant marine polyether toxins.</title>
        <authorList>
            <person name="Fallon T.R."/>
            <person name="Shende V.V."/>
            <person name="Wierzbicki I.H."/>
            <person name="Pendleton A.L."/>
            <person name="Watervoot N.F."/>
            <person name="Auber R.P."/>
            <person name="Gonzalez D.J."/>
            <person name="Wisecaver J.H."/>
            <person name="Moore B.S."/>
        </authorList>
    </citation>
    <scope>NUCLEOTIDE SEQUENCE [LARGE SCALE GENOMIC DNA]</scope>
    <source>
        <strain evidence="6 7">12B1</strain>
    </source>
</reference>
<dbReference type="Proteomes" id="UP001515480">
    <property type="component" value="Unassembled WGS sequence"/>
</dbReference>
<dbReference type="InterPro" id="IPR018490">
    <property type="entry name" value="cNMP-bd_dom_sf"/>
</dbReference>
<dbReference type="GO" id="GO:0005739">
    <property type="term" value="C:mitochondrion"/>
    <property type="evidence" value="ECO:0007669"/>
    <property type="project" value="TreeGrafter"/>
</dbReference>
<dbReference type="Gene3D" id="2.60.120.10">
    <property type="entry name" value="Jelly Rolls"/>
    <property type="match status" value="1"/>
</dbReference>
<dbReference type="CDD" id="cd00038">
    <property type="entry name" value="CAP_ED"/>
    <property type="match status" value="1"/>
</dbReference>
<evidence type="ECO:0000256" key="5">
    <source>
        <dbReference type="SAM" id="Phobius"/>
    </source>
</evidence>
<comment type="caution">
    <text evidence="6">The sequence shown here is derived from an EMBL/GenBank/DDBJ whole genome shotgun (WGS) entry which is preliminary data.</text>
</comment>
<organism evidence="6 7">
    <name type="scientific">Prymnesium parvum</name>
    <name type="common">Toxic golden alga</name>
    <dbReference type="NCBI Taxonomy" id="97485"/>
    <lineage>
        <taxon>Eukaryota</taxon>
        <taxon>Haptista</taxon>
        <taxon>Haptophyta</taxon>
        <taxon>Prymnesiophyceae</taxon>
        <taxon>Prymnesiales</taxon>
        <taxon>Prymnesiaceae</taxon>
        <taxon>Prymnesium</taxon>
    </lineage>
</organism>
<gene>
    <name evidence="6" type="ORF">AB1Y20_011009</name>
</gene>
<dbReference type="GO" id="GO:0016020">
    <property type="term" value="C:membrane"/>
    <property type="evidence" value="ECO:0007669"/>
    <property type="project" value="UniProtKB-SubCell"/>
</dbReference>
<evidence type="ECO:0000313" key="7">
    <source>
        <dbReference type="Proteomes" id="UP001515480"/>
    </source>
</evidence>
<comment type="subcellular location">
    <subcellularLocation>
        <location evidence="1">Membrane</location>
        <topology evidence="1">Multi-pass membrane protein</topology>
    </subcellularLocation>
</comment>
<proteinExistence type="predicted"/>
<evidence type="ECO:0000256" key="2">
    <source>
        <dbReference type="ARBA" id="ARBA00022692"/>
    </source>
</evidence>
<dbReference type="Pfam" id="PF10507">
    <property type="entry name" value="TMEM65"/>
    <property type="match status" value="1"/>
</dbReference>
<keyword evidence="3 5" id="KW-1133">Transmembrane helix</keyword>
<dbReference type="SUPFAM" id="SSF158682">
    <property type="entry name" value="TerB-like"/>
    <property type="match status" value="1"/>
</dbReference>
<dbReference type="EMBL" id="JBGBPQ010000022">
    <property type="protein sequence ID" value="KAL1502938.1"/>
    <property type="molecule type" value="Genomic_DNA"/>
</dbReference>
<evidence type="ECO:0008006" key="8">
    <source>
        <dbReference type="Google" id="ProtNLM"/>
    </source>
</evidence>
<keyword evidence="4 5" id="KW-0472">Membrane</keyword>
<dbReference type="PANTHER" id="PTHR21706">
    <property type="entry name" value="TRANSMEMBRANE PROTEIN 65"/>
    <property type="match status" value="1"/>
</dbReference>
<protein>
    <recommendedName>
        <fullName evidence="8">Cyclic nucleotide-binding domain-containing protein</fullName>
    </recommendedName>
</protein>
<name>A0AB34IN41_PRYPA</name>
<dbReference type="InterPro" id="IPR019537">
    <property type="entry name" value="TMEM65"/>
</dbReference>
<dbReference type="InterPro" id="IPR014710">
    <property type="entry name" value="RmlC-like_jellyroll"/>
</dbReference>
<accession>A0AB34IN41</accession>
<dbReference type="AlphaFoldDB" id="A0AB34IN41"/>
<dbReference type="PANTHER" id="PTHR21706:SF15">
    <property type="entry name" value="TRANSMEMBRANE PROTEIN 65"/>
    <property type="match status" value="1"/>
</dbReference>
<dbReference type="InterPro" id="IPR029024">
    <property type="entry name" value="TerB-like"/>
</dbReference>